<dbReference type="EMBL" id="JACHXZ010000002">
    <property type="protein sequence ID" value="MBB3168247.1"/>
    <property type="molecule type" value="Genomic_DNA"/>
</dbReference>
<evidence type="ECO:0000256" key="1">
    <source>
        <dbReference type="ARBA" id="ARBA00005915"/>
    </source>
</evidence>
<evidence type="ECO:0000256" key="3">
    <source>
        <dbReference type="ARBA" id="ARBA00022722"/>
    </source>
</evidence>
<dbReference type="GO" id="GO:0003676">
    <property type="term" value="F:nucleic acid binding"/>
    <property type="evidence" value="ECO:0007669"/>
    <property type="project" value="InterPro"/>
</dbReference>
<dbReference type="RefSeq" id="WP_183909743.1">
    <property type="nucleotide sequence ID" value="NZ_JACHXZ010000002.1"/>
</dbReference>
<dbReference type="Pfam" id="PF17768">
    <property type="entry name" value="RecJ_OB"/>
    <property type="match status" value="1"/>
</dbReference>
<evidence type="ECO:0000259" key="8">
    <source>
        <dbReference type="Pfam" id="PF17768"/>
    </source>
</evidence>
<evidence type="ECO:0000259" key="7">
    <source>
        <dbReference type="Pfam" id="PF02272"/>
    </source>
</evidence>
<feature type="domain" description="RecJ OB" evidence="8">
    <location>
        <begin position="463"/>
        <end position="568"/>
    </location>
</feature>
<dbReference type="FunFam" id="3.90.1640.30:FF:000001">
    <property type="entry name" value="Single-stranded-DNA-specific exonuclease RecJ"/>
    <property type="match status" value="1"/>
</dbReference>
<sequence length="577" mass="62480">MEVKQRTVDLSRAQFDVAMPPLLQRIYAARGAFCSQDLPQSLNELLPPTQKGLDAAVAVLQEAVTQGQRILVVGDFDVDGATSSALAVLALRAMGATWVDFLVPNRFDFGYGLTPEIVAVAQSYAPDVLVTVDNGISSIAGAEAVRAAGMKLVITDHHLPAQTLPVADAIVNPNQHQCDFPSKNLAGVGVIFYVMSRLRTVLQDAGWFESLGRPVPNMASYLDLVALGTVADVVPLDSNNRLLVKQGLMRIRAGRCQPGITALLNVAGRNPASVQASDMGFAVGPRLNAAGRLDDMSLGIQCLLSPSEDEAMALAQQLDDFNRDRRAIESAMHKEAEDALYQLALGEQAPWGISLFHDQWHQGVIGILASRIKERYHRPTILFADAGDGQLKGSGRSIKGLHLRDALDRVAVTHPGLIVKFGGHAMAAGLSLAAENFEAFQSAFDIICRQILTEADLQAVIYTDGELSTGDFTLERAQQLADAGPWGQQFPEPAFEGQFVIRQQRLVGGKHLKLSLSPIAQQELALDAIAFNVDLDLWPMPNVHRLFAVYQLDINEFRGQRSVQLLISHLEPAKAAV</sequence>
<dbReference type="AlphaFoldDB" id="A0A839US80"/>
<comment type="similarity">
    <text evidence="1">Belongs to the RecJ family.</text>
</comment>
<evidence type="ECO:0000259" key="6">
    <source>
        <dbReference type="Pfam" id="PF01368"/>
    </source>
</evidence>
<accession>A0A839US80</accession>
<dbReference type="GO" id="GO:0008409">
    <property type="term" value="F:5'-3' exonuclease activity"/>
    <property type="evidence" value="ECO:0007669"/>
    <property type="project" value="InterPro"/>
</dbReference>
<comment type="caution">
    <text evidence="9">The sequence shown here is derived from an EMBL/GenBank/DDBJ whole genome shotgun (WGS) entry which is preliminary data.</text>
</comment>
<keyword evidence="5 9" id="KW-0269">Exonuclease</keyword>
<dbReference type="Proteomes" id="UP000559987">
    <property type="component" value="Unassembled WGS sequence"/>
</dbReference>
<protein>
    <recommendedName>
        <fullName evidence="2">Single-stranded-DNA-specific exonuclease RecJ</fullName>
    </recommendedName>
</protein>
<dbReference type="GO" id="GO:0006281">
    <property type="term" value="P:DNA repair"/>
    <property type="evidence" value="ECO:0007669"/>
    <property type="project" value="InterPro"/>
</dbReference>
<keyword evidence="10" id="KW-1185">Reference proteome</keyword>
<evidence type="ECO:0000313" key="10">
    <source>
        <dbReference type="Proteomes" id="UP000559987"/>
    </source>
</evidence>
<dbReference type="Gene3D" id="3.10.310.30">
    <property type="match status" value="1"/>
</dbReference>
<dbReference type="InterPro" id="IPR041122">
    <property type="entry name" value="RecJ_OB"/>
</dbReference>
<dbReference type="InterPro" id="IPR003156">
    <property type="entry name" value="DHHA1_dom"/>
</dbReference>
<organism evidence="9 10">
    <name type="scientific">Simiduia aestuariiviva</name>
    <dbReference type="NCBI Taxonomy" id="1510459"/>
    <lineage>
        <taxon>Bacteria</taxon>
        <taxon>Pseudomonadati</taxon>
        <taxon>Pseudomonadota</taxon>
        <taxon>Gammaproteobacteria</taxon>
        <taxon>Cellvibrionales</taxon>
        <taxon>Cellvibrionaceae</taxon>
        <taxon>Simiduia</taxon>
    </lineage>
</organism>
<dbReference type="InterPro" id="IPR001667">
    <property type="entry name" value="DDH_dom"/>
</dbReference>
<dbReference type="InterPro" id="IPR051673">
    <property type="entry name" value="SSDNA_exonuclease_RecJ"/>
</dbReference>
<dbReference type="InterPro" id="IPR004610">
    <property type="entry name" value="RecJ"/>
</dbReference>
<evidence type="ECO:0000256" key="2">
    <source>
        <dbReference type="ARBA" id="ARBA00019841"/>
    </source>
</evidence>
<dbReference type="SUPFAM" id="SSF64182">
    <property type="entry name" value="DHH phosphoesterases"/>
    <property type="match status" value="1"/>
</dbReference>
<gene>
    <name evidence="9" type="ORF">FHS30_001431</name>
</gene>
<feature type="domain" description="DDH" evidence="6">
    <location>
        <begin position="69"/>
        <end position="229"/>
    </location>
</feature>
<reference evidence="9 10" key="1">
    <citation type="submission" date="2020-08" db="EMBL/GenBank/DDBJ databases">
        <title>Genomic Encyclopedia of Type Strains, Phase III (KMG-III): the genomes of soil and plant-associated and newly described type strains.</title>
        <authorList>
            <person name="Whitman W."/>
        </authorList>
    </citation>
    <scope>NUCLEOTIDE SEQUENCE [LARGE SCALE GENOMIC DNA]</scope>
    <source>
        <strain evidence="9 10">CECT 8571</strain>
    </source>
</reference>
<dbReference type="InterPro" id="IPR038763">
    <property type="entry name" value="DHH_sf"/>
</dbReference>
<name>A0A839US80_9GAMM</name>
<dbReference type="Gene3D" id="3.90.1640.30">
    <property type="match status" value="1"/>
</dbReference>
<dbReference type="PANTHER" id="PTHR30255:SF2">
    <property type="entry name" value="SINGLE-STRANDED-DNA-SPECIFIC EXONUCLEASE RECJ"/>
    <property type="match status" value="1"/>
</dbReference>
<dbReference type="NCBIfam" id="TIGR00644">
    <property type="entry name" value="recJ"/>
    <property type="match status" value="1"/>
</dbReference>
<keyword evidence="4 9" id="KW-0378">Hydrolase</keyword>
<keyword evidence="3" id="KW-0540">Nuclease</keyword>
<dbReference type="PANTHER" id="PTHR30255">
    <property type="entry name" value="SINGLE-STRANDED-DNA-SPECIFIC EXONUCLEASE RECJ"/>
    <property type="match status" value="1"/>
</dbReference>
<proteinExistence type="inferred from homology"/>
<feature type="domain" description="DHHA1" evidence="7">
    <location>
        <begin position="356"/>
        <end position="445"/>
    </location>
</feature>
<dbReference type="GO" id="GO:0006310">
    <property type="term" value="P:DNA recombination"/>
    <property type="evidence" value="ECO:0007669"/>
    <property type="project" value="InterPro"/>
</dbReference>
<evidence type="ECO:0000256" key="4">
    <source>
        <dbReference type="ARBA" id="ARBA00022801"/>
    </source>
</evidence>
<evidence type="ECO:0000256" key="5">
    <source>
        <dbReference type="ARBA" id="ARBA00022839"/>
    </source>
</evidence>
<evidence type="ECO:0000313" key="9">
    <source>
        <dbReference type="EMBL" id="MBB3168247.1"/>
    </source>
</evidence>
<dbReference type="Pfam" id="PF02272">
    <property type="entry name" value="DHHA1"/>
    <property type="match status" value="1"/>
</dbReference>
<dbReference type="Pfam" id="PF01368">
    <property type="entry name" value="DHH"/>
    <property type="match status" value="1"/>
</dbReference>